<evidence type="ECO:0000313" key="2">
    <source>
        <dbReference type="EMBL" id="VBB18235.1"/>
    </source>
</evidence>
<dbReference type="Proteomes" id="UP000594342">
    <property type="component" value="Unassembled WGS sequence"/>
</dbReference>
<dbReference type="Pfam" id="PF13448">
    <property type="entry name" value="DUF4114"/>
    <property type="match status" value="1"/>
</dbReference>
<name>A0A5K0U8W7_9VIRU</name>
<protein>
    <recommendedName>
        <fullName evidence="1">DUF4114 domain-containing protein</fullName>
    </recommendedName>
</protein>
<dbReference type="InterPro" id="IPR025193">
    <property type="entry name" value="DUF4114"/>
</dbReference>
<proteinExistence type="predicted"/>
<reference evidence="2 3" key="1">
    <citation type="submission" date="2018-10" db="EMBL/GenBank/DDBJ databases">
        <authorList>
            <consortium name="IHU Genomes"/>
        </authorList>
    </citation>
    <scope>NUCLEOTIDE SEQUENCE [LARGE SCALE GENOMIC DNA]</scope>
    <source>
        <strain evidence="2 3">A1</strain>
    </source>
</reference>
<comment type="caution">
    <text evidence="2">The sequence shown here is derived from an EMBL/GenBank/DDBJ whole genome shotgun (WGS) entry which is preliminary data.</text>
</comment>
<organism evidence="2 3">
    <name type="scientific">Yasminevirus sp. GU-2018</name>
    <dbReference type="NCBI Taxonomy" id="2420051"/>
    <lineage>
        <taxon>Viruses</taxon>
        <taxon>Varidnaviria</taxon>
        <taxon>Bamfordvirae</taxon>
        <taxon>Nucleocytoviricota</taxon>
        <taxon>Megaviricetes</taxon>
        <taxon>Imitervirales</taxon>
        <taxon>Mimiviridae</taxon>
        <taxon>Klosneuvirinae</taxon>
        <taxon>Yasminevirus</taxon>
        <taxon>Yasminevirus saudimassiliense</taxon>
    </lineage>
</organism>
<evidence type="ECO:0000259" key="1">
    <source>
        <dbReference type="Pfam" id="PF13448"/>
    </source>
</evidence>
<accession>A0A5K0U8W7</accession>
<evidence type="ECO:0000313" key="3">
    <source>
        <dbReference type="Proteomes" id="UP000594342"/>
    </source>
</evidence>
<feature type="domain" description="DUF4114" evidence="1">
    <location>
        <begin position="183"/>
        <end position="276"/>
    </location>
</feature>
<dbReference type="EMBL" id="UPSH01000001">
    <property type="protein sequence ID" value="VBB18235.1"/>
    <property type="molecule type" value="Genomic_DNA"/>
</dbReference>
<gene>
    <name evidence="2" type="ORF">YASMINEVIRUS_698</name>
</gene>
<keyword evidence="3" id="KW-1185">Reference proteome</keyword>
<sequence length="659" mass="73572">MSLPSGSKELSGSIGPTNVYYLTNEYTVSSSFSTSYYTSQLAKPKVNLTQTVVDPNIIRTVEEALPETSNNVASLFTKFPNIINNDPDITVGSTETDIEVTFVSEGAGYLNAFGYYFYYINGSGAPKILTNSDSNTNSNQSDPYYRPTIVFPNASYSRSGGDLQAGMTRKLKGNLPNGKFKNVKVGFFVIPNGWKTSGNGYLSKGTGYVMHTTNVFNANYNPAYLNESNVALSDVRRGIQSALLFYMNELSWILSFEDILRPSGDSDYNDLVLLVKKTPSPDSTEIARYTSVVPSADADTVGQADSDGLFLWLDASKVCTDGSNLVYDRKTYFRSTNIRFMKDEEEVSISPKEYVKSIMTRLNWNYTSSGAGIVDETATTITQRFTFRPSDITTNTKNGKVKLYLLSRNYNVENTTPVNDVGQTNYDMLLDYQSVFVDLWYKAPGTSTYIINEDFTFKCGSTQNTDLETLGTNFEKTTLVLLAWGDPYIQKLDGTAYKVPDTEGIYTLLQNSKIVVEAETSKSPHTEQLPEFQGTTFFKRFVIDIKNKSRFEIDLNTFTFSAQGAPIRFSMGYDKDSLRNLNDECLKSAIESETNFSCLSVYIEGVKVTFVKLPSRIDIQNVVLFDMGSIKYYAMPESQGGMIHQDQLNLRSVNVQESQ</sequence>